<evidence type="ECO:0000256" key="4">
    <source>
        <dbReference type="RuleBase" id="RU361161"/>
    </source>
</evidence>
<dbReference type="InterPro" id="IPR019800">
    <property type="entry name" value="Glyco_hydro_3_AS"/>
</dbReference>
<dbReference type="Gene3D" id="2.60.40.10">
    <property type="entry name" value="Immunoglobulins"/>
    <property type="match status" value="1"/>
</dbReference>
<evidence type="ECO:0000256" key="1">
    <source>
        <dbReference type="ARBA" id="ARBA00005336"/>
    </source>
</evidence>
<dbReference type="InterPro" id="IPR036962">
    <property type="entry name" value="Glyco_hydro_3_N_sf"/>
</dbReference>
<dbReference type="Proteomes" id="UP001596283">
    <property type="component" value="Unassembled WGS sequence"/>
</dbReference>
<gene>
    <name evidence="6" type="ORF">ACFP1C_06850</name>
</gene>
<accession>A0ABW1TFC1</accession>
<dbReference type="InterPro" id="IPR017853">
    <property type="entry name" value="GH"/>
</dbReference>
<keyword evidence="4" id="KW-0326">Glycosidase</keyword>
<dbReference type="PROSITE" id="PS00775">
    <property type="entry name" value="GLYCOSYL_HYDROL_F3"/>
    <property type="match status" value="1"/>
</dbReference>
<comment type="caution">
    <text evidence="6">The sequence shown here is derived from an EMBL/GenBank/DDBJ whole genome shotgun (WGS) entry which is preliminary data.</text>
</comment>
<dbReference type="EMBL" id="JBHSSI010000036">
    <property type="protein sequence ID" value="MFC6260668.1"/>
    <property type="molecule type" value="Genomic_DNA"/>
</dbReference>
<dbReference type="Gene3D" id="3.40.50.1700">
    <property type="entry name" value="Glycoside hydrolase family 3 C-terminal domain"/>
    <property type="match status" value="1"/>
</dbReference>
<dbReference type="PANTHER" id="PTHR42715:SF10">
    <property type="entry name" value="BETA-GLUCOSIDASE"/>
    <property type="match status" value="1"/>
</dbReference>
<reference evidence="7" key="1">
    <citation type="journal article" date="2019" name="Int. J. Syst. Evol. Microbiol.">
        <title>The Global Catalogue of Microorganisms (GCM) 10K type strain sequencing project: providing services to taxonomists for standard genome sequencing and annotation.</title>
        <authorList>
            <consortium name="The Broad Institute Genomics Platform"/>
            <consortium name="The Broad Institute Genome Sequencing Center for Infectious Disease"/>
            <person name="Wu L."/>
            <person name="Ma J."/>
        </authorList>
    </citation>
    <scope>NUCLEOTIDE SEQUENCE [LARGE SCALE GENOMIC DNA]</scope>
    <source>
        <strain evidence="7">CCM 8908</strain>
    </source>
</reference>
<name>A0ABW1TFC1_9LACO</name>
<dbReference type="InterPro" id="IPR036881">
    <property type="entry name" value="Glyco_hydro_3_C_sf"/>
</dbReference>
<dbReference type="Pfam" id="PF01915">
    <property type="entry name" value="Glyco_hydro_3_C"/>
    <property type="match status" value="1"/>
</dbReference>
<dbReference type="SUPFAM" id="SSF51445">
    <property type="entry name" value="(Trans)glycosidases"/>
    <property type="match status" value="1"/>
</dbReference>
<dbReference type="GO" id="GO:0016787">
    <property type="term" value="F:hydrolase activity"/>
    <property type="evidence" value="ECO:0007669"/>
    <property type="project" value="UniProtKB-KW"/>
</dbReference>
<dbReference type="InterPro" id="IPR001764">
    <property type="entry name" value="Glyco_hydro_3_N"/>
</dbReference>
<dbReference type="InterPro" id="IPR002772">
    <property type="entry name" value="Glyco_hydro_3_C"/>
</dbReference>
<evidence type="ECO:0000313" key="6">
    <source>
        <dbReference type="EMBL" id="MFC6260668.1"/>
    </source>
</evidence>
<comment type="similarity">
    <text evidence="1 4">Belongs to the glycosyl hydrolase 3 family.</text>
</comment>
<dbReference type="PRINTS" id="PR00133">
    <property type="entry name" value="GLHYDRLASE3"/>
</dbReference>
<dbReference type="Pfam" id="PF00933">
    <property type="entry name" value="Glyco_hydro_3"/>
    <property type="match status" value="1"/>
</dbReference>
<dbReference type="Gene3D" id="3.20.20.300">
    <property type="entry name" value="Glycoside hydrolase, family 3, N-terminal domain"/>
    <property type="match status" value="1"/>
</dbReference>
<evidence type="ECO:0000256" key="3">
    <source>
        <dbReference type="ARBA" id="ARBA00023277"/>
    </source>
</evidence>
<keyword evidence="7" id="KW-1185">Reference proteome</keyword>
<evidence type="ECO:0000313" key="7">
    <source>
        <dbReference type="Proteomes" id="UP001596283"/>
    </source>
</evidence>
<keyword evidence="3" id="KW-0119">Carbohydrate metabolism</keyword>
<dbReference type="RefSeq" id="WP_125686804.1">
    <property type="nucleotide sequence ID" value="NZ_JBHSSI010000036.1"/>
</dbReference>
<evidence type="ECO:0000259" key="5">
    <source>
        <dbReference type="SMART" id="SM01217"/>
    </source>
</evidence>
<organism evidence="6 7">
    <name type="scientific">Levilactobacillus fujinensis</name>
    <dbReference type="NCBI Taxonomy" id="2486024"/>
    <lineage>
        <taxon>Bacteria</taxon>
        <taxon>Bacillati</taxon>
        <taxon>Bacillota</taxon>
        <taxon>Bacilli</taxon>
        <taxon>Lactobacillales</taxon>
        <taxon>Lactobacillaceae</taxon>
        <taxon>Levilactobacillus</taxon>
    </lineage>
</organism>
<evidence type="ECO:0000256" key="2">
    <source>
        <dbReference type="ARBA" id="ARBA00022801"/>
    </source>
</evidence>
<feature type="domain" description="Fibronectin type III-like" evidence="5">
    <location>
        <begin position="582"/>
        <end position="652"/>
    </location>
</feature>
<dbReference type="InterPro" id="IPR013783">
    <property type="entry name" value="Ig-like_fold"/>
</dbReference>
<keyword evidence="2 4" id="KW-0378">Hydrolase</keyword>
<dbReference type="PANTHER" id="PTHR42715">
    <property type="entry name" value="BETA-GLUCOSIDASE"/>
    <property type="match status" value="1"/>
</dbReference>
<dbReference type="Pfam" id="PF14310">
    <property type="entry name" value="Fn3-like"/>
    <property type="match status" value="1"/>
</dbReference>
<proteinExistence type="inferred from homology"/>
<protein>
    <submittedName>
        <fullName evidence="6">Glycoside hydrolase family 3 C-terminal domain-containing protein</fullName>
    </submittedName>
</protein>
<dbReference type="InterPro" id="IPR026891">
    <property type="entry name" value="Fn3-like"/>
</dbReference>
<dbReference type="InterPro" id="IPR050288">
    <property type="entry name" value="Cellulose_deg_GH3"/>
</dbReference>
<dbReference type="SMART" id="SM01217">
    <property type="entry name" value="Fn3_like"/>
    <property type="match status" value="1"/>
</dbReference>
<dbReference type="SUPFAM" id="SSF52279">
    <property type="entry name" value="Beta-D-glucan exohydrolase, C-terminal domain"/>
    <property type="match status" value="1"/>
</dbReference>
<sequence>MQIKDVISKLTLEEKASLCSGQGYWHTQPIADKKIPAILMCDGPVGLRKQNKMEDNLGLYDSVQTVCFPSTSTLANSFSRESLALVGQTLGSECQAQNVSMLLGPGMNIKRNPLGGRNFEYYSEDPYLTGELASSYVTALQGKGVAACTKHFAGNNQETYRMSGNSIIEERPLHEIYLAAFEKVVKQAHPRAIMCAYNALNGTFCSENKSLLTDILRDRWGFNGLVVTDWGAVKNRVKGLLAGVDLEMPGGSGAQDKNIIEAVRSGKLDEMILDKAVLNILTFVNQSINNQQRDATTNLDQDHQIAVKLAVNSAVLMKNNNNLLPLNRDKQLAFIGEFAEKPRYQGGGSSHVNSYHVDTALNWARSQHLNINYAQGYDQDKITPNSALIEEAVSLAKKSDVAIIFAGLPESFESEGADRQSMAMPENQDALIMAVTEAQPNTVVVLHTGSAVEMPWQNNVAAILNMGLAGEGVGSATGKLLFGENNPSGRLSETYPYHLEDSPSFLNFPGEEGTVHYRENIFVGYRYYDKKKLSVAFPFGSGLSYTNFTYSNLQTSSTTIKDTDQATISCLVKNEGNYTGQEVVQLYVEPGESAVLRPQRELKNFTKVLLQPGECKRVSFTLDKETFAYYNDQIHNWHVESNSYTLSIGPTSHNLPLSVNIQVTSTVPIPIHYTSFTAIGKVVKNPLGKKVVLETLREVLHVTSKQYQESSTSDQKKIDQQCEPILQSALTMPLSSLVSLGSMKSSDLSQLITNLNTKSSLKK</sequence>